<dbReference type="eggNOG" id="COG2207">
    <property type="taxonomic scope" value="Bacteria"/>
</dbReference>
<dbReference type="OrthoDB" id="9178898at2"/>
<dbReference type="InterPro" id="IPR018060">
    <property type="entry name" value="HTH_AraC"/>
</dbReference>
<dbReference type="PRINTS" id="PR00032">
    <property type="entry name" value="HTHARAC"/>
</dbReference>
<evidence type="ECO:0000256" key="2">
    <source>
        <dbReference type="ARBA" id="ARBA00023125"/>
    </source>
</evidence>
<dbReference type="InterPro" id="IPR011256">
    <property type="entry name" value="Reg_factor_effector_dom_sf"/>
</dbReference>
<reference evidence="5 6" key="2">
    <citation type="journal article" date="2011" name="J. Bacteriol.">
        <title>Genomes of three methylotrophs from a single niche uncover genetic and metabolic divergence of Methylophilaceae.</title>
        <authorList>
            <person name="Lapidus A."/>
            <person name="Clum A."/>
            <person name="Labutti K."/>
            <person name="Kaluzhnaya M.G."/>
            <person name="Lim S."/>
            <person name="Beck D.A."/>
            <person name="Glavina Del Rio T."/>
            <person name="Nolan M."/>
            <person name="Mavromatis K."/>
            <person name="Huntemann M."/>
            <person name="Lucas S."/>
            <person name="Lidstrom M.E."/>
            <person name="Ivanova N."/>
            <person name="Chistoserdova L."/>
        </authorList>
    </citation>
    <scope>NUCLEOTIDE SEQUENCE [LARGE SCALE GENOMIC DNA]</scope>
    <source>
        <strain evidence="5 6">SIP3-4</strain>
    </source>
</reference>
<proteinExistence type="predicted"/>
<sequence length="288" mass="32970">MSQRRAEVYAMRFQKVLDHIEQHLDQSLSMDALCDIAGFSRFHFHRQFADYIGITVARYILLLRLRHASYQLAFDPKVKIIDIALNAGFETPESFTRAFGNIFGQSPSAFRKNPDWEAWHVVYGFRLPEGNKIMQVEIVNVETTMIAVKEHRGAPDKLNHSVGDFIAWRKQTGSSPKNSSRTFGIAYDNPDTTEPSAFRFDIAGEIKTDIAVNEQGIVVKSIPGGRCARVRHHGSHTRIGESIYPLYREWLPESGEELRDFPLYFHYVNLLPETPEAELITDIYLPLK</sequence>
<dbReference type="GO" id="GO:0003700">
    <property type="term" value="F:DNA-binding transcription factor activity"/>
    <property type="evidence" value="ECO:0007669"/>
    <property type="project" value="InterPro"/>
</dbReference>
<dbReference type="PROSITE" id="PS01124">
    <property type="entry name" value="HTH_ARAC_FAMILY_2"/>
    <property type="match status" value="1"/>
</dbReference>
<dbReference type="InterPro" id="IPR009057">
    <property type="entry name" value="Homeodomain-like_sf"/>
</dbReference>
<dbReference type="SMART" id="SM00342">
    <property type="entry name" value="HTH_ARAC"/>
    <property type="match status" value="1"/>
</dbReference>
<dbReference type="Gene3D" id="3.20.80.10">
    <property type="entry name" value="Regulatory factor, effector binding domain"/>
    <property type="match status" value="1"/>
</dbReference>
<dbReference type="RefSeq" id="WP_015830980.1">
    <property type="nucleotide sequence ID" value="NC_012969.1"/>
</dbReference>
<evidence type="ECO:0000256" key="3">
    <source>
        <dbReference type="ARBA" id="ARBA00023163"/>
    </source>
</evidence>
<dbReference type="SMART" id="SM00871">
    <property type="entry name" value="AraC_E_bind"/>
    <property type="match status" value="1"/>
</dbReference>
<dbReference type="InterPro" id="IPR050908">
    <property type="entry name" value="SmbC-like"/>
</dbReference>
<dbReference type="Pfam" id="PF12833">
    <property type="entry name" value="HTH_18"/>
    <property type="match status" value="1"/>
</dbReference>
<dbReference type="InterPro" id="IPR018062">
    <property type="entry name" value="HTH_AraC-typ_CS"/>
</dbReference>
<dbReference type="PANTHER" id="PTHR40055">
    <property type="entry name" value="TRANSCRIPTIONAL REGULATOR YGIV-RELATED"/>
    <property type="match status" value="1"/>
</dbReference>
<evidence type="ECO:0000256" key="1">
    <source>
        <dbReference type="ARBA" id="ARBA00023015"/>
    </source>
</evidence>
<keyword evidence="1" id="KW-0805">Transcription regulation</keyword>
<dbReference type="HOGENOM" id="CLU_000445_81_1_4"/>
<protein>
    <submittedName>
        <fullName evidence="5">Transcriptional regulator, AraC family</fullName>
    </submittedName>
</protein>
<name>C6XAV0_METGS</name>
<dbReference type="Gene3D" id="1.10.10.60">
    <property type="entry name" value="Homeodomain-like"/>
    <property type="match status" value="2"/>
</dbReference>
<evidence type="ECO:0000313" key="5">
    <source>
        <dbReference type="EMBL" id="ACT51720.1"/>
    </source>
</evidence>
<accession>C6XAV0</accession>
<dbReference type="EMBL" id="CP001674">
    <property type="protein sequence ID" value="ACT51720.1"/>
    <property type="molecule type" value="Genomic_DNA"/>
</dbReference>
<reference evidence="6" key="1">
    <citation type="submission" date="2009-07" db="EMBL/GenBank/DDBJ databases">
        <title>Complete sequence of chromosome of Methylovorus sp. SIP3-4.</title>
        <authorList>
            <person name="Lucas S."/>
            <person name="Copeland A."/>
            <person name="Lapidus A."/>
            <person name="Glavina del Rio T."/>
            <person name="Tice H."/>
            <person name="Bruce D."/>
            <person name="Goodwin L."/>
            <person name="Pitluck S."/>
            <person name="Clum A."/>
            <person name="Larimer F."/>
            <person name="Land M."/>
            <person name="Hauser L."/>
            <person name="Kyrpides N."/>
            <person name="Mikhailova N."/>
            <person name="Kayluzhnaya M."/>
            <person name="Chistoserdova L."/>
        </authorList>
    </citation>
    <scope>NUCLEOTIDE SEQUENCE [LARGE SCALE GENOMIC DNA]</scope>
    <source>
        <strain evidence="6">SIP3-4</strain>
    </source>
</reference>
<dbReference type="AlphaFoldDB" id="C6XAV0"/>
<gene>
    <name evidence="5" type="ordered locus">Msip34_2483</name>
</gene>
<dbReference type="SUPFAM" id="SSF46689">
    <property type="entry name" value="Homeodomain-like"/>
    <property type="match status" value="2"/>
</dbReference>
<evidence type="ECO:0000313" key="6">
    <source>
        <dbReference type="Proteomes" id="UP000002743"/>
    </source>
</evidence>
<evidence type="ECO:0000259" key="4">
    <source>
        <dbReference type="PROSITE" id="PS01124"/>
    </source>
</evidence>
<dbReference type="STRING" id="582744.Msip34_2483"/>
<dbReference type="InterPro" id="IPR020449">
    <property type="entry name" value="Tscrpt_reg_AraC-type_HTH"/>
</dbReference>
<feature type="domain" description="HTH araC/xylS-type" evidence="4">
    <location>
        <begin position="14"/>
        <end position="113"/>
    </location>
</feature>
<dbReference type="PROSITE" id="PS00041">
    <property type="entry name" value="HTH_ARAC_FAMILY_1"/>
    <property type="match status" value="1"/>
</dbReference>
<keyword evidence="6" id="KW-1185">Reference proteome</keyword>
<dbReference type="GO" id="GO:0043565">
    <property type="term" value="F:sequence-specific DNA binding"/>
    <property type="evidence" value="ECO:0007669"/>
    <property type="project" value="InterPro"/>
</dbReference>
<dbReference type="Pfam" id="PF06445">
    <property type="entry name" value="GyrI-like"/>
    <property type="match status" value="1"/>
</dbReference>
<keyword evidence="2" id="KW-0238">DNA-binding</keyword>
<dbReference type="KEGG" id="mei:Msip34_2483"/>
<dbReference type="InterPro" id="IPR010499">
    <property type="entry name" value="AraC_E-bd"/>
</dbReference>
<dbReference type="SUPFAM" id="SSF55136">
    <property type="entry name" value="Probable bacterial effector-binding domain"/>
    <property type="match status" value="1"/>
</dbReference>
<dbReference type="eggNOG" id="COG3449">
    <property type="taxonomic scope" value="Bacteria"/>
</dbReference>
<dbReference type="InterPro" id="IPR029442">
    <property type="entry name" value="GyrI-like"/>
</dbReference>
<organism evidence="5 6">
    <name type="scientific">Methylovorus glucosotrophus (strain SIP3-4)</name>
    <dbReference type="NCBI Taxonomy" id="582744"/>
    <lineage>
        <taxon>Bacteria</taxon>
        <taxon>Pseudomonadati</taxon>
        <taxon>Pseudomonadota</taxon>
        <taxon>Betaproteobacteria</taxon>
        <taxon>Nitrosomonadales</taxon>
        <taxon>Methylophilaceae</taxon>
        <taxon>Methylovorus</taxon>
    </lineage>
</organism>
<dbReference type="Proteomes" id="UP000002743">
    <property type="component" value="Chromosome"/>
</dbReference>
<dbReference type="PANTHER" id="PTHR40055:SF1">
    <property type="entry name" value="TRANSCRIPTIONAL REGULATOR YGIV-RELATED"/>
    <property type="match status" value="1"/>
</dbReference>
<keyword evidence="3" id="KW-0804">Transcription</keyword>